<organism evidence="1 2">
    <name type="scientific">Actinomycetospora chlora</name>
    <dbReference type="NCBI Taxonomy" id="663608"/>
    <lineage>
        <taxon>Bacteria</taxon>
        <taxon>Bacillati</taxon>
        <taxon>Actinomycetota</taxon>
        <taxon>Actinomycetes</taxon>
        <taxon>Pseudonocardiales</taxon>
        <taxon>Pseudonocardiaceae</taxon>
        <taxon>Actinomycetospora</taxon>
    </lineage>
</organism>
<comment type="caution">
    <text evidence="1">The sequence shown here is derived from an EMBL/GenBank/DDBJ whole genome shotgun (WGS) entry which is preliminary data.</text>
</comment>
<gene>
    <name evidence="1" type="ORF">GCM10023200_19350</name>
</gene>
<protein>
    <submittedName>
        <fullName evidence="1">Uncharacterized protein</fullName>
    </submittedName>
</protein>
<keyword evidence="2" id="KW-1185">Reference proteome</keyword>
<accession>A0ABP9ASA8</accession>
<sequence>MTEAYLGRAVEVHVLDADQPYRIYPEAIDDEAEVSLDRALTEPEQVYWELRRGDTSPRPRLVVAYSGWPELVVFVGGAIVSGVTGNAAYDALKEALRWLQSKTAGSTKKQRLSQEDAVSLARALVKAWDEPKRVRTGTVYQDSNEAWNVDIKKAGIVYTVTIPPGPLDKGRVSVRRRDGRSLLRRSASSLISPLRRTWWRLRYR</sequence>
<reference evidence="2" key="1">
    <citation type="journal article" date="2019" name="Int. J. Syst. Evol. Microbiol.">
        <title>The Global Catalogue of Microorganisms (GCM) 10K type strain sequencing project: providing services to taxonomists for standard genome sequencing and annotation.</title>
        <authorList>
            <consortium name="The Broad Institute Genomics Platform"/>
            <consortium name="The Broad Institute Genome Sequencing Center for Infectious Disease"/>
            <person name="Wu L."/>
            <person name="Ma J."/>
        </authorList>
    </citation>
    <scope>NUCLEOTIDE SEQUENCE [LARGE SCALE GENOMIC DNA]</scope>
    <source>
        <strain evidence="2">JCM 17979</strain>
    </source>
</reference>
<proteinExistence type="predicted"/>
<name>A0ABP9ASA8_9PSEU</name>
<dbReference type="Proteomes" id="UP001500928">
    <property type="component" value="Unassembled WGS sequence"/>
</dbReference>
<evidence type="ECO:0000313" key="2">
    <source>
        <dbReference type="Proteomes" id="UP001500928"/>
    </source>
</evidence>
<dbReference type="EMBL" id="BAABHO010000012">
    <property type="protein sequence ID" value="GAA4785550.1"/>
    <property type="molecule type" value="Genomic_DNA"/>
</dbReference>
<evidence type="ECO:0000313" key="1">
    <source>
        <dbReference type="EMBL" id="GAA4785550.1"/>
    </source>
</evidence>